<name>A0A6A4NTD3_LUPAL</name>
<keyword evidence="2 5" id="KW-0812">Transmembrane</keyword>
<evidence type="ECO:0000256" key="2">
    <source>
        <dbReference type="ARBA" id="ARBA00022692"/>
    </source>
</evidence>
<feature type="transmembrane region" description="Helical" evidence="5">
    <location>
        <begin position="361"/>
        <end position="378"/>
    </location>
</feature>
<feature type="transmembrane region" description="Helical" evidence="5">
    <location>
        <begin position="35"/>
        <end position="56"/>
    </location>
</feature>
<feature type="transmembrane region" description="Helical" evidence="5">
    <location>
        <begin position="63"/>
        <end position="89"/>
    </location>
</feature>
<feature type="transmembrane region" description="Helical" evidence="5">
    <location>
        <begin position="329"/>
        <end position="349"/>
    </location>
</feature>
<keyword evidence="3 5" id="KW-1133">Transmembrane helix</keyword>
<sequence length="457" mass="49195">MASQQNDQSSQLYTKLHDPESGVPPILTSTMHSSSVFLCVLKTLNCLFSLSLIFFIHGFMNKVFAFVAIELFGDLMGMICILILLITLYCASPSLASLLASLFEPGVLFIHKWLPLFYAPYLVMLPLSFKDIPSSSGTNVYLALVLGFVPSLGIIGYIAILTSKNLKTGFEENEHMENLSTIDSEPAEPMRKPSTFCSVGVWAWTGIFIVSFVASLFYPTALGTKARTCIPFLLASTVLGQIVGSRLPSKVKKVFNPVIFCAASTILTAYAFGCFTKSGLDSVLGYYVTNSSSNPGAGDILMGFLGPVLLSLPFCMFQTQLVERHYAKIITSMVIFQINLMSSVFLVGPLLVLEPCLADSILPKCLTVLLSLIVISLFKGAKSSVATAAVVVSAVFGANYVQSTFPDAFAGGISPSSVSDFGMAPSPANEPRTLVTIIAYVLKCIFFLGENMNGVFG</sequence>
<evidence type="ECO:0000256" key="5">
    <source>
        <dbReference type="SAM" id="Phobius"/>
    </source>
</evidence>
<feature type="transmembrane region" description="Helical" evidence="5">
    <location>
        <begin position="141"/>
        <end position="160"/>
    </location>
</feature>
<feature type="transmembrane region" description="Helical" evidence="5">
    <location>
        <begin position="433"/>
        <end position="449"/>
    </location>
</feature>
<dbReference type="GO" id="GO:0016020">
    <property type="term" value="C:membrane"/>
    <property type="evidence" value="ECO:0007669"/>
    <property type="project" value="UniProtKB-SubCell"/>
</dbReference>
<evidence type="ECO:0000313" key="7">
    <source>
        <dbReference type="Proteomes" id="UP000447434"/>
    </source>
</evidence>
<feature type="transmembrane region" description="Helical" evidence="5">
    <location>
        <begin position="300"/>
        <end position="317"/>
    </location>
</feature>
<dbReference type="Proteomes" id="UP000447434">
    <property type="component" value="Chromosome 16"/>
</dbReference>
<dbReference type="Pfam" id="PF04172">
    <property type="entry name" value="LrgB"/>
    <property type="match status" value="1"/>
</dbReference>
<feature type="transmembrane region" description="Helical" evidence="5">
    <location>
        <begin position="109"/>
        <end position="129"/>
    </location>
</feature>
<feature type="transmembrane region" description="Helical" evidence="5">
    <location>
        <begin position="385"/>
        <end position="402"/>
    </location>
</feature>
<feature type="transmembrane region" description="Helical" evidence="5">
    <location>
        <begin position="254"/>
        <end position="280"/>
    </location>
</feature>
<comment type="caution">
    <text evidence="6">The sequence shown here is derived from an EMBL/GenBank/DDBJ whole genome shotgun (WGS) entry which is preliminary data.</text>
</comment>
<reference evidence="7" key="1">
    <citation type="journal article" date="2020" name="Nat. Commun.">
        <title>Genome sequence of the cluster root forming white lupin.</title>
        <authorList>
            <person name="Hufnagel B."/>
            <person name="Marques A."/>
            <person name="Soriano A."/>
            <person name="Marques L."/>
            <person name="Divol F."/>
            <person name="Doumas P."/>
            <person name="Sallet E."/>
            <person name="Mancinotti D."/>
            <person name="Carrere S."/>
            <person name="Marande W."/>
            <person name="Arribat S."/>
            <person name="Keller J."/>
            <person name="Huneau C."/>
            <person name="Blein T."/>
            <person name="Aime D."/>
            <person name="Laguerre M."/>
            <person name="Taylor J."/>
            <person name="Schubert V."/>
            <person name="Nelson M."/>
            <person name="Geu-Flores F."/>
            <person name="Crespi M."/>
            <person name="Gallardo-Guerrero K."/>
            <person name="Delaux P.-M."/>
            <person name="Salse J."/>
            <person name="Berges H."/>
            <person name="Guyot R."/>
            <person name="Gouzy J."/>
            <person name="Peret B."/>
        </authorList>
    </citation>
    <scope>NUCLEOTIDE SEQUENCE [LARGE SCALE GENOMIC DNA]</scope>
    <source>
        <strain evidence="7">cv. Amiga</strain>
    </source>
</reference>
<feature type="transmembrane region" description="Helical" evidence="5">
    <location>
        <begin position="199"/>
        <end position="218"/>
    </location>
</feature>
<comment type="subcellular location">
    <subcellularLocation>
        <location evidence="1">Membrane</location>
        <topology evidence="1">Multi-pass membrane protein</topology>
    </subcellularLocation>
</comment>
<protein>
    <submittedName>
        <fullName evidence="6">Putative CidB/LrgB family protein</fullName>
    </submittedName>
</protein>
<evidence type="ECO:0000256" key="3">
    <source>
        <dbReference type="ARBA" id="ARBA00022989"/>
    </source>
</evidence>
<evidence type="ECO:0000313" key="6">
    <source>
        <dbReference type="EMBL" id="KAE9596896.1"/>
    </source>
</evidence>
<proteinExistence type="predicted"/>
<dbReference type="AlphaFoldDB" id="A0A6A4NTD3"/>
<evidence type="ECO:0000256" key="4">
    <source>
        <dbReference type="ARBA" id="ARBA00023136"/>
    </source>
</evidence>
<dbReference type="InterPro" id="IPR007300">
    <property type="entry name" value="CidB/LrgB"/>
</dbReference>
<dbReference type="EMBL" id="WOCE01000016">
    <property type="protein sequence ID" value="KAE9596896.1"/>
    <property type="molecule type" value="Genomic_DNA"/>
</dbReference>
<gene>
    <name evidence="6" type="ORF">Lalb_Chr16g0380881</name>
</gene>
<dbReference type="OrthoDB" id="2502820at2759"/>
<keyword evidence="7" id="KW-1185">Reference proteome</keyword>
<dbReference type="PANTHER" id="PTHR30249:SF0">
    <property type="entry name" value="PLASTIDAL GLYCOLATE_GLYCERATE TRANSLOCATOR 1, CHLOROPLASTIC"/>
    <property type="match status" value="1"/>
</dbReference>
<keyword evidence="4 5" id="KW-0472">Membrane</keyword>
<organism evidence="6 7">
    <name type="scientific">Lupinus albus</name>
    <name type="common">White lupine</name>
    <name type="synonym">Lupinus termis</name>
    <dbReference type="NCBI Taxonomy" id="3870"/>
    <lineage>
        <taxon>Eukaryota</taxon>
        <taxon>Viridiplantae</taxon>
        <taxon>Streptophyta</taxon>
        <taxon>Embryophyta</taxon>
        <taxon>Tracheophyta</taxon>
        <taxon>Spermatophyta</taxon>
        <taxon>Magnoliopsida</taxon>
        <taxon>eudicotyledons</taxon>
        <taxon>Gunneridae</taxon>
        <taxon>Pentapetalae</taxon>
        <taxon>rosids</taxon>
        <taxon>fabids</taxon>
        <taxon>Fabales</taxon>
        <taxon>Fabaceae</taxon>
        <taxon>Papilionoideae</taxon>
        <taxon>50 kb inversion clade</taxon>
        <taxon>genistoids sensu lato</taxon>
        <taxon>core genistoids</taxon>
        <taxon>Genisteae</taxon>
        <taxon>Lupinus</taxon>
    </lineage>
</organism>
<dbReference type="PANTHER" id="PTHR30249">
    <property type="entry name" value="PUTATIVE SEROTONIN TRANSPORTER"/>
    <property type="match status" value="1"/>
</dbReference>
<evidence type="ECO:0000256" key="1">
    <source>
        <dbReference type="ARBA" id="ARBA00004141"/>
    </source>
</evidence>
<accession>A0A6A4NTD3</accession>